<feature type="compositionally biased region" description="Basic and acidic residues" evidence="1">
    <location>
        <begin position="128"/>
        <end position="146"/>
    </location>
</feature>
<keyword evidence="4" id="KW-1185">Reference proteome</keyword>
<dbReference type="InterPro" id="IPR052626">
    <property type="entry name" value="SWT1_Regulator"/>
</dbReference>
<dbReference type="InterPro" id="IPR002716">
    <property type="entry name" value="PIN_dom"/>
</dbReference>
<dbReference type="InterPro" id="IPR036020">
    <property type="entry name" value="WW_dom_sf"/>
</dbReference>
<feature type="compositionally biased region" description="Polar residues" evidence="1">
    <location>
        <begin position="155"/>
        <end position="193"/>
    </location>
</feature>
<dbReference type="CDD" id="cd00201">
    <property type="entry name" value="WW"/>
    <property type="match status" value="1"/>
</dbReference>
<evidence type="ECO:0000313" key="4">
    <source>
        <dbReference type="Proteomes" id="UP000653454"/>
    </source>
</evidence>
<dbReference type="GO" id="GO:0005634">
    <property type="term" value="C:nucleus"/>
    <property type="evidence" value="ECO:0007669"/>
    <property type="project" value="TreeGrafter"/>
</dbReference>
<feature type="compositionally biased region" description="Basic and acidic residues" evidence="1">
    <location>
        <begin position="60"/>
        <end position="83"/>
    </location>
</feature>
<feature type="compositionally biased region" description="Basic and acidic residues" evidence="1">
    <location>
        <begin position="43"/>
        <end position="53"/>
    </location>
</feature>
<feature type="domain" description="WW" evidence="2">
    <location>
        <begin position="10"/>
        <end position="45"/>
    </location>
</feature>
<dbReference type="SUPFAM" id="SSF88723">
    <property type="entry name" value="PIN domain-like"/>
    <property type="match status" value="1"/>
</dbReference>
<evidence type="ECO:0000313" key="3">
    <source>
        <dbReference type="EMBL" id="CAG9119230.1"/>
    </source>
</evidence>
<dbReference type="InterPro" id="IPR029060">
    <property type="entry name" value="PIN-like_dom_sf"/>
</dbReference>
<dbReference type="PANTHER" id="PTHR16161:SF0">
    <property type="entry name" value="TRANSCRIPTIONAL PROTEIN SWT1"/>
    <property type="match status" value="1"/>
</dbReference>
<feature type="compositionally biased region" description="Low complexity" evidence="1">
    <location>
        <begin position="194"/>
        <end position="207"/>
    </location>
</feature>
<comment type="caution">
    <text evidence="3">The sequence shown here is derived from an EMBL/GenBank/DDBJ whole genome shotgun (WGS) entry which is preliminary data.</text>
</comment>
<dbReference type="Gene3D" id="3.40.50.1010">
    <property type="entry name" value="5'-nuclease"/>
    <property type="match status" value="1"/>
</dbReference>
<dbReference type="Gene3D" id="2.20.70.10">
    <property type="match status" value="1"/>
</dbReference>
<proteinExistence type="predicted"/>
<dbReference type="Pfam" id="PF00397">
    <property type="entry name" value="WW"/>
    <property type="match status" value="1"/>
</dbReference>
<dbReference type="Pfam" id="PF13638">
    <property type="entry name" value="PIN_4"/>
    <property type="match status" value="1"/>
</dbReference>
<evidence type="ECO:0000259" key="2">
    <source>
        <dbReference type="PROSITE" id="PS50020"/>
    </source>
</evidence>
<feature type="compositionally biased region" description="Polar residues" evidence="1">
    <location>
        <begin position="105"/>
        <end position="116"/>
    </location>
</feature>
<reference evidence="3" key="1">
    <citation type="submission" date="2020-11" db="EMBL/GenBank/DDBJ databases">
        <authorList>
            <person name="Whiteford S."/>
        </authorList>
    </citation>
    <scope>NUCLEOTIDE SEQUENCE</scope>
</reference>
<feature type="region of interest" description="Disordered" evidence="1">
    <location>
        <begin position="27"/>
        <end position="207"/>
    </location>
</feature>
<name>A0A8S4ET30_PLUXY</name>
<dbReference type="PANTHER" id="PTHR16161">
    <property type="entry name" value="TRANSCRIPTIONAL PROTEIN SWT1"/>
    <property type="match status" value="1"/>
</dbReference>
<evidence type="ECO:0000256" key="1">
    <source>
        <dbReference type="SAM" id="MobiDB-lite"/>
    </source>
</evidence>
<dbReference type="AlphaFoldDB" id="A0A8S4ET30"/>
<dbReference type="SUPFAM" id="SSF51045">
    <property type="entry name" value="WW domain"/>
    <property type="match status" value="1"/>
</dbReference>
<gene>
    <name evidence="3" type="ORF">PLXY2_LOCUS6793</name>
</gene>
<sequence length="871" mass="97900">MMNSSKNEDDSMPDGWCLCKSKSVPGRTYYFNKKTGKSSWTKPEADEKSFDPKKGKKEKNKKEEVQKKNLKRKSDSCHDDTSPKKRATNEPLHTTPEPKNHTKESPSQLLPPTRNSANKRLHQLRTRLSNEAEKTESQQTTREKTPIKSPVKLQPNITKASPRVCQTDTPNKNSKATDLKSPNFNETRCSTTAQSPSSDSLQSTPSPSQFFAANKILSSMKAQLPEKYSNKIKPKDTFADINQAICNQTPEYPSTKHPATPPQFSEASKIVSAIKSKLAYKSLVNKESPEVVTYCTAKDRMNALRTRLSNDVEVEPADKCNYSNNAGGNSVFLGNSEAMDVEEYKETKQSPQKMQMNSTKDPDDNLVLVVDTNIFIHELDVIKNVLNSHIKGYKEQPTLLVPWRVINELDRLKDNNNGNGAICKRAKAAMDYLYQSLPENNRIKGQSLRDANSHIYPCELPDDEILNCSLQQAERGKSVILLSNDKNLCNKAIINGVKSIGLSALKTQLESKVSPSCDPDLLERVRRLQHHVYQLLSNILEVSNITSGSPLWRCEGVVIIKVSPSCDPDLLERVRRLQHHLYQLLSNILENEMRAKYKSLWQHVLFKPPPWTLADVLQCLLKHWLAVFNEVFPRIEHLITELKNTLVNIESKDPNTLRTSEVDNFQELSLEVARKCQIIPEYMELAKLTVERISKKTERTEGVNATATLSTTTLCSNVTVAENGACPQSDEMAVIGAFENVWTVFSSYCAKLASGLGISHTVEDKINGDEPLSVLTSKWTVFSNQIFDITNSIEGVLNVSDESDPVLTDHLIRLEAVFKDSLILISVDTGIINGDNLRLFCTKCRNMLQEAYSKFAHLTELLDVCKNIMSK</sequence>
<organism evidence="3 4">
    <name type="scientific">Plutella xylostella</name>
    <name type="common">Diamondback moth</name>
    <name type="synonym">Plutella maculipennis</name>
    <dbReference type="NCBI Taxonomy" id="51655"/>
    <lineage>
        <taxon>Eukaryota</taxon>
        <taxon>Metazoa</taxon>
        <taxon>Ecdysozoa</taxon>
        <taxon>Arthropoda</taxon>
        <taxon>Hexapoda</taxon>
        <taxon>Insecta</taxon>
        <taxon>Pterygota</taxon>
        <taxon>Neoptera</taxon>
        <taxon>Endopterygota</taxon>
        <taxon>Lepidoptera</taxon>
        <taxon>Glossata</taxon>
        <taxon>Ditrysia</taxon>
        <taxon>Yponomeutoidea</taxon>
        <taxon>Plutellidae</taxon>
        <taxon>Plutella</taxon>
    </lineage>
</organism>
<protein>
    <submittedName>
        <fullName evidence="3">(diamondback moth) hypothetical protein</fullName>
    </submittedName>
</protein>
<dbReference type="PROSITE" id="PS50020">
    <property type="entry name" value="WW_DOMAIN_2"/>
    <property type="match status" value="1"/>
</dbReference>
<dbReference type="InterPro" id="IPR001202">
    <property type="entry name" value="WW_dom"/>
</dbReference>
<dbReference type="CDD" id="cd18727">
    <property type="entry name" value="PIN_Swt1-like"/>
    <property type="match status" value="1"/>
</dbReference>
<dbReference type="Proteomes" id="UP000653454">
    <property type="component" value="Unassembled WGS sequence"/>
</dbReference>
<dbReference type="EMBL" id="CAJHNJ030000022">
    <property type="protein sequence ID" value="CAG9119230.1"/>
    <property type="molecule type" value="Genomic_DNA"/>
</dbReference>
<dbReference type="SMART" id="SM00456">
    <property type="entry name" value="WW"/>
    <property type="match status" value="1"/>
</dbReference>
<dbReference type="SMART" id="SM00670">
    <property type="entry name" value="PINc"/>
    <property type="match status" value="1"/>
</dbReference>
<accession>A0A8S4ET30</accession>